<evidence type="ECO:0000313" key="2">
    <source>
        <dbReference type="EMBL" id="KDN53037.1"/>
    </source>
</evidence>
<accession>A0A066WGD2</accession>
<proteinExistence type="predicted"/>
<dbReference type="RefSeq" id="XP_013245876.1">
    <property type="nucleotide sequence ID" value="XM_013390422.1"/>
</dbReference>
<evidence type="ECO:0000313" key="3">
    <source>
        <dbReference type="Proteomes" id="UP000027361"/>
    </source>
</evidence>
<reference evidence="2 3" key="1">
    <citation type="submission" date="2014-05" db="EMBL/GenBank/DDBJ databases">
        <title>Draft genome sequence of a rare smut relative, Tilletiaria anomala UBC 951.</title>
        <authorList>
            <consortium name="DOE Joint Genome Institute"/>
            <person name="Toome M."/>
            <person name="Kuo A."/>
            <person name="Henrissat B."/>
            <person name="Lipzen A."/>
            <person name="Tritt A."/>
            <person name="Yoshinaga Y."/>
            <person name="Zane M."/>
            <person name="Barry K."/>
            <person name="Grigoriev I.V."/>
            <person name="Spatafora J.W."/>
            <person name="Aimea M.C."/>
        </authorList>
    </citation>
    <scope>NUCLEOTIDE SEQUENCE [LARGE SCALE GENOMIC DNA]</scope>
    <source>
        <strain evidence="2 3">UBC 951</strain>
    </source>
</reference>
<name>A0A066WGD2_TILAU</name>
<sequence>MSNTSSLAQAAHHGAAQSEHYQLPLPPPPPHGAGGVQGQPGIPMSGLAPPAPYDPSLNLHQQQQPHRLQQQQHQHQHPQVQQQQQQQQQYPPFQPHAPAHLNINAGNTFAGQPTPSQPDSALLQLYNASHQMPAQPVGQHHPQHQQEHRQYQIQNQQHQFQEQDSQQYMPQHQPIQHAYQLLPIDPQQHQGSSEAAPASPLKDVEKGVGIVRTFVCEFCQKAYTGLHSRSIFRRHLSVKHGIPLNSQPKSTRWDADPLRPKDDQERRERMLESKRNWAKKHRAQLRETKQQEVTDGPFKPGRRKRKAATQSESGAGNSSSRMGDNNKKRRSGNQDDDQSSDISEAELGGPDGAPDSLTAQDAAERRQAAAAAAAVAAVAAAARVPSPVPPTPAPISSTDPALEAAEALASAAASARGPSPLTPHSMHAPAVTDWVPTRTGAESEGASVPAPKRRGRPSRASAAGHTTAAPIESTAGDSMDTCIMYATAPENAGASAAADALAAAAAAAAAAVSPSALPASSTPTNIHCSLCDKVYKGKQARVNWRKHLNDMHGVPLSWQPKRGGGGGAGTWRTSRGGNPANGGQEGAAGLEDANAAGPAGEDEEGAVEREIGQ</sequence>
<dbReference type="OrthoDB" id="2333993at2759"/>
<feature type="compositionally biased region" description="Low complexity" evidence="1">
    <location>
        <begin position="401"/>
        <end position="415"/>
    </location>
</feature>
<feature type="compositionally biased region" description="Low complexity" evidence="1">
    <location>
        <begin position="151"/>
        <end position="167"/>
    </location>
</feature>
<dbReference type="STRING" id="1037660.A0A066WGD2"/>
<dbReference type="EMBL" id="JMSN01000005">
    <property type="protein sequence ID" value="KDN53037.1"/>
    <property type="molecule type" value="Genomic_DNA"/>
</dbReference>
<feature type="region of interest" description="Disordered" evidence="1">
    <location>
        <begin position="241"/>
        <end position="364"/>
    </location>
</feature>
<feature type="compositionally biased region" description="Low complexity" evidence="1">
    <location>
        <begin position="60"/>
        <end position="91"/>
    </location>
</feature>
<comment type="caution">
    <text evidence="2">The sequence shown here is derived from an EMBL/GenBank/DDBJ whole genome shotgun (WGS) entry which is preliminary data.</text>
</comment>
<feature type="compositionally biased region" description="Polar residues" evidence="1">
    <location>
        <begin position="308"/>
        <end position="323"/>
    </location>
</feature>
<feature type="region of interest" description="Disordered" evidence="1">
    <location>
        <begin position="1"/>
        <end position="120"/>
    </location>
</feature>
<feature type="compositionally biased region" description="Basic and acidic residues" evidence="1">
    <location>
        <begin position="251"/>
        <end position="275"/>
    </location>
</feature>
<feature type="region of interest" description="Disordered" evidence="1">
    <location>
        <begin position="133"/>
        <end position="169"/>
    </location>
</feature>
<protein>
    <submittedName>
        <fullName evidence="2">Uncharacterized protein</fullName>
    </submittedName>
</protein>
<dbReference type="HOGENOM" id="CLU_445629_0_0_1"/>
<feature type="compositionally biased region" description="Polar residues" evidence="1">
    <location>
        <begin position="104"/>
        <end position="119"/>
    </location>
</feature>
<gene>
    <name evidence="2" type="ORF">K437DRAFT_253691</name>
</gene>
<dbReference type="GeneID" id="25263650"/>
<organism evidence="2 3">
    <name type="scientific">Tilletiaria anomala (strain ATCC 24038 / CBS 436.72 / UBC 951)</name>
    <dbReference type="NCBI Taxonomy" id="1037660"/>
    <lineage>
        <taxon>Eukaryota</taxon>
        <taxon>Fungi</taxon>
        <taxon>Dikarya</taxon>
        <taxon>Basidiomycota</taxon>
        <taxon>Ustilaginomycotina</taxon>
        <taxon>Exobasidiomycetes</taxon>
        <taxon>Georgefischeriales</taxon>
        <taxon>Tilletiariaceae</taxon>
        <taxon>Tilletiaria</taxon>
    </lineage>
</organism>
<dbReference type="Proteomes" id="UP000027361">
    <property type="component" value="Unassembled WGS sequence"/>
</dbReference>
<evidence type="ECO:0000256" key="1">
    <source>
        <dbReference type="SAM" id="MobiDB-lite"/>
    </source>
</evidence>
<feature type="region of interest" description="Disordered" evidence="1">
    <location>
        <begin position="384"/>
        <end position="473"/>
    </location>
</feature>
<feature type="region of interest" description="Disordered" evidence="1">
    <location>
        <begin position="555"/>
        <end position="613"/>
    </location>
</feature>
<dbReference type="InParanoid" id="A0A066WGD2"/>
<keyword evidence="3" id="KW-1185">Reference proteome</keyword>
<dbReference type="AlphaFoldDB" id="A0A066WGD2"/>